<dbReference type="SUPFAM" id="SSF52540">
    <property type="entry name" value="P-loop containing nucleoside triphosphate hydrolases"/>
    <property type="match status" value="1"/>
</dbReference>
<sequence>MGGNKKKSKDRVRKNAARGSREGGRADEGLRNDFRGGNFGGPAQGSGTQHNTFVHQYAPVPTAMAALPPLPPEFTGREEDLAFLLGLLDPAREDGPAVAVLAGLPGVGKTTLVHAVGHAAQDRGWFTGVLLVGLRGYDPVPAQPENVLDALLRSLGVSAEHIPPTAMEREALYRSQLDARTRAGERLLVIADNAFSAEQVRPLLPTGRHGLLVTSRRSLSGLGRMRTLNLLQPEEAVALLDAALRNADADDSRVADDPEAAERVVLACGCLPLALQITAALLAADPGQPLAERADRLTRSGERLEGLDDGERSLRATFDQSLDRLSPQQADLFRLLSLNAGPDISTDAAMSLTDKSRLITENLLGQLAVAHLVQRGPVRGRWQLHDLLRDYAAVQAEAHTGNSRPARRRYEQARARLVAYYVHTAEAADTHLPPSGTTTPSSRFDNRAQALEWLDTERANLIATAHAESPTVSATRLAFGLSRYLDWRRRLQDLVAIHSLALDACRAMGDRANEAGAWNNLGAALQGVRRFEEAITAHEKARDLHQEFGDTHGAASAWNNLGLALRGARRLEEAITAVERARDLHQKLGDTHGAAGAWNNLGLALQGVQRYEEAITAAERARDVYEELGDTHGAAGAWNNLGGALQGVRRFEEAITLHERARDVYEELGDTQGTASASNNLGGALQGLRRFEEALTAAERARDAYQELGDTQGTASAWNNLGAALQGVRRFEEALTAHERARDLYQELGHTQGMASAWNNLGGSLQEMRRFEEALTAHESARDLYQKLDDTQGVAGTWNSLGLALRGVRRFDESISAAESSRDLYEELGNTQGAAGAWNNLGLALRGARRFDEALTAAERARDLYEELGDTHGAAIAWNNLGVALRKVQRFEEAAAAGERAAAMLTDQKDAFRTGEALGELALTLSEAGTPPTEVRTMWLRAASAYDEAKATDEAADARAHADEAN</sequence>
<dbReference type="InterPro" id="IPR019734">
    <property type="entry name" value="TPR_rpt"/>
</dbReference>
<feature type="coiled-coil region" evidence="2">
    <location>
        <begin position="568"/>
        <end position="628"/>
    </location>
</feature>
<feature type="compositionally biased region" description="Basic residues" evidence="3">
    <location>
        <begin position="1"/>
        <end position="16"/>
    </location>
</feature>
<keyword evidence="6" id="KW-1185">Reference proteome</keyword>
<comment type="caution">
    <text evidence="5">The sequence shown here is derived from an EMBL/GenBank/DDBJ whole genome shotgun (WGS) entry which is preliminary data.</text>
</comment>
<dbReference type="EMBL" id="BNBF01000007">
    <property type="protein sequence ID" value="GHG48804.1"/>
    <property type="molecule type" value="Genomic_DNA"/>
</dbReference>
<evidence type="ECO:0000313" key="5">
    <source>
        <dbReference type="EMBL" id="GHG48804.1"/>
    </source>
</evidence>
<dbReference type="AlphaFoldDB" id="A0A919C3T0"/>
<evidence type="ECO:0000313" key="6">
    <source>
        <dbReference type="Proteomes" id="UP000619355"/>
    </source>
</evidence>
<dbReference type="Gene3D" id="3.40.50.300">
    <property type="entry name" value="P-loop containing nucleotide triphosphate hydrolases"/>
    <property type="match status" value="1"/>
</dbReference>
<dbReference type="SUPFAM" id="SSF48452">
    <property type="entry name" value="TPR-like"/>
    <property type="match status" value="3"/>
</dbReference>
<dbReference type="SMART" id="SM00382">
    <property type="entry name" value="AAA"/>
    <property type="match status" value="1"/>
</dbReference>
<protein>
    <recommendedName>
        <fullName evidence="4">AAA+ ATPase domain-containing protein</fullName>
    </recommendedName>
</protein>
<dbReference type="Pfam" id="PF13374">
    <property type="entry name" value="TPR_10"/>
    <property type="match status" value="2"/>
</dbReference>
<feature type="region of interest" description="Disordered" evidence="3">
    <location>
        <begin position="1"/>
        <end position="46"/>
    </location>
</feature>
<evidence type="ECO:0000256" key="1">
    <source>
        <dbReference type="PROSITE-ProRule" id="PRU00339"/>
    </source>
</evidence>
<dbReference type="InterPro" id="IPR027417">
    <property type="entry name" value="P-loop_NTPase"/>
</dbReference>
<evidence type="ECO:0000256" key="2">
    <source>
        <dbReference type="SAM" id="Coils"/>
    </source>
</evidence>
<dbReference type="SMART" id="SM00028">
    <property type="entry name" value="TPR"/>
    <property type="match status" value="10"/>
</dbReference>
<dbReference type="Pfam" id="PF13424">
    <property type="entry name" value="TPR_12"/>
    <property type="match status" value="4"/>
</dbReference>
<gene>
    <name evidence="5" type="ORF">GCM10018980_29350</name>
</gene>
<dbReference type="Gene3D" id="1.25.40.10">
    <property type="entry name" value="Tetratricopeptide repeat domain"/>
    <property type="match status" value="2"/>
</dbReference>
<dbReference type="PANTHER" id="PTHR10098">
    <property type="entry name" value="RAPSYN-RELATED"/>
    <property type="match status" value="1"/>
</dbReference>
<dbReference type="Proteomes" id="UP000619355">
    <property type="component" value="Unassembled WGS sequence"/>
</dbReference>
<reference evidence="6" key="1">
    <citation type="journal article" date="2019" name="Int. J. Syst. Evol. Microbiol.">
        <title>The Global Catalogue of Microorganisms (GCM) 10K type strain sequencing project: providing services to taxonomists for standard genome sequencing and annotation.</title>
        <authorList>
            <consortium name="The Broad Institute Genomics Platform"/>
            <consortium name="The Broad Institute Genome Sequencing Center for Infectious Disease"/>
            <person name="Wu L."/>
            <person name="Ma J."/>
        </authorList>
    </citation>
    <scope>NUCLEOTIDE SEQUENCE [LARGE SCALE GENOMIC DNA]</scope>
    <source>
        <strain evidence="6">JCM 4253</strain>
    </source>
</reference>
<name>A0A919C3T0_9ACTN</name>
<feature type="compositionally biased region" description="Basic and acidic residues" evidence="3">
    <location>
        <begin position="19"/>
        <end position="34"/>
    </location>
</feature>
<dbReference type="PRINTS" id="PR00364">
    <property type="entry name" value="DISEASERSIST"/>
</dbReference>
<accession>A0A919C3T0</accession>
<feature type="repeat" description="TPR" evidence="1">
    <location>
        <begin position="515"/>
        <end position="548"/>
    </location>
</feature>
<keyword evidence="1" id="KW-0802">TPR repeat</keyword>
<dbReference type="InterPro" id="IPR003593">
    <property type="entry name" value="AAA+_ATPase"/>
</dbReference>
<dbReference type="PROSITE" id="PS50005">
    <property type="entry name" value="TPR"/>
    <property type="match status" value="3"/>
</dbReference>
<feature type="repeat" description="TPR" evidence="1">
    <location>
        <begin position="715"/>
        <end position="748"/>
    </location>
</feature>
<evidence type="ECO:0000259" key="4">
    <source>
        <dbReference type="SMART" id="SM00382"/>
    </source>
</evidence>
<feature type="repeat" description="TPR" evidence="1">
    <location>
        <begin position="555"/>
        <end position="588"/>
    </location>
</feature>
<organism evidence="5 6">
    <name type="scientific">Streptomyces capoamus</name>
    <dbReference type="NCBI Taxonomy" id="68183"/>
    <lineage>
        <taxon>Bacteria</taxon>
        <taxon>Bacillati</taxon>
        <taxon>Actinomycetota</taxon>
        <taxon>Actinomycetes</taxon>
        <taxon>Kitasatosporales</taxon>
        <taxon>Streptomycetaceae</taxon>
        <taxon>Streptomyces</taxon>
    </lineage>
</organism>
<evidence type="ECO:0000256" key="3">
    <source>
        <dbReference type="SAM" id="MobiDB-lite"/>
    </source>
</evidence>
<feature type="domain" description="AAA+ ATPase" evidence="4">
    <location>
        <begin position="95"/>
        <end position="310"/>
    </location>
</feature>
<keyword evidence="2" id="KW-0175">Coiled coil</keyword>
<proteinExistence type="predicted"/>
<dbReference type="InterPro" id="IPR011990">
    <property type="entry name" value="TPR-like_helical_dom_sf"/>
</dbReference>
<dbReference type="RefSeq" id="WP_189981705.1">
    <property type="nucleotide sequence ID" value="NZ_BNBF01000007.1"/>
</dbReference>